<evidence type="ECO:0000256" key="1">
    <source>
        <dbReference type="SAM" id="MobiDB-lite"/>
    </source>
</evidence>
<evidence type="ECO:0000313" key="3">
    <source>
        <dbReference type="Proteomes" id="UP001165561"/>
    </source>
</evidence>
<feature type="compositionally biased region" description="Low complexity" evidence="1">
    <location>
        <begin position="161"/>
        <end position="179"/>
    </location>
</feature>
<organism evidence="2 3">
    <name type="scientific">Georgenia halotolerans</name>
    <dbReference type="NCBI Taxonomy" id="3028317"/>
    <lineage>
        <taxon>Bacteria</taxon>
        <taxon>Bacillati</taxon>
        <taxon>Actinomycetota</taxon>
        <taxon>Actinomycetes</taxon>
        <taxon>Micrococcales</taxon>
        <taxon>Bogoriellaceae</taxon>
        <taxon>Georgenia</taxon>
    </lineage>
</organism>
<dbReference type="EMBL" id="JARACI010001076">
    <property type="protein sequence ID" value="MDD9207277.1"/>
    <property type="molecule type" value="Genomic_DNA"/>
</dbReference>
<keyword evidence="3" id="KW-1185">Reference proteome</keyword>
<evidence type="ECO:0008006" key="4">
    <source>
        <dbReference type="Google" id="ProtNLM"/>
    </source>
</evidence>
<accession>A0ABT5TYX4</accession>
<protein>
    <recommendedName>
        <fullName evidence="4">Baseplate assembly protein</fullName>
    </recommendedName>
</protein>
<comment type="caution">
    <text evidence="2">The sequence shown here is derived from an EMBL/GenBank/DDBJ whole genome shotgun (WGS) entry which is preliminary data.</text>
</comment>
<feature type="region of interest" description="Disordered" evidence="1">
    <location>
        <begin position="132"/>
        <end position="184"/>
    </location>
</feature>
<sequence>MTLPGPILDDRSYDQLRTELLRRLPVYAPEWTNHNESDPGIALLELFAYLGESVLYRFNQIPDATKVAFLNLLGARPRPAQVATVLLAAATERPDGVQVLARTEARAGAVSFETMDEVYVWPMQALSVGKVPAGGPAPDGSVAGLREKRRRQDAVNRLRRAQASAAAAGASQAAGGSAATSDPPSELFYEVRKVPTEPTGEPLDVSQTVDQSLWVALLAERDVGLPTLQGRTLFLGVAFDETIPAP</sequence>
<feature type="non-terminal residue" evidence="2">
    <location>
        <position position="246"/>
    </location>
</feature>
<evidence type="ECO:0000313" key="2">
    <source>
        <dbReference type="EMBL" id="MDD9207277.1"/>
    </source>
</evidence>
<proteinExistence type="predicted"/>
<dbReference type="Proteomes" id="UP001165561">
    <property type="component" value="Unassembled WGS sequence"/>
</dbReference>
<reference evidence="2" key="1">
    <citation type="submission" date="2023-02" db="EMBL/GenBank/DDBJ databases">
        <title>Georgenia sp.10Sc9-8, isolated from a soil sample collected from the Taklamakan desert.</title>
        <authorList>
            <person name="Liu S."/>
        </authorList>
    </citation>
    <scope>NUCLEOTIDE SEQUENCE</scope>
    <source>
        <strain evidence="2">10Sc9-8</strain>
    </source>
</reference>
<gene>
    <name evidence="2" type="ORF">PU560_12485</name>
</gene>
<name>A0ABT5TYX4_9MICO</name>